<dbReference type="Pfam" id="PF13442">
    <property type="entry name" value="Cytochrome_CBB3"/>
    <property type="match status" value="1"/>
</dbReference>
<keyword evidence="3 4" id="KW-0408">Iron</keyword>
<dbReference type="SUPFAM" id="SSF46626">
    <property type="entry name" value="Cytochrome c"/>
    <property type="match status" value="1"/>
</dbReference>
<evidence type="ECO:0000313" key="8">
    <source>
        <dbReference type="Proteomes" id="UP001304515"/>
    </source>
</evidence>
<keyword evidence="1 4" id="KW-0349">Heme</keyword>
<dbReference type="GO" id="GO:0046872">
    <property type="term" value="F:metal ion binding"/>
    <property type="evidence" value="ECO:0007669"/>
    <property type="project" value="UniProtKB-KW"/>
</dbReference>
<evidence type="ECO:0000313" key="6">
    <source>
        <dbReference type="EMBL" id="WNM18514.1"/>
    </source>
</evidence>
<dbReference type="PROSITE" id="PS51007">
    <property type="entry name" value="CYTC"/>
    <property type="match status" value="1"/>
</dbReference>
<proteinExistence type="predicted"/>
<evidence type="ECO:0000256" key="4">
    <source>
        <dbReference type="PROSITE-ProRule" id="PRU00433"/>
    </source>
</evidence>
<feature type="domain" description="Cytochrome c" evidence="5">
    <location>
        <begin position="38"/>
        <end position="114"/>
    </location>
</feature>
<gene>
    <name evidence="7" type="ORF">RN605_04185</name>
    <name evidence="6" type="ORF">RN608_10885</name>
</gene>
<evidence type="ECO:0000256" key="2">
    <source>
        <dbReference type="ARBA" id="ARBA00022723"/>
    </source>
</evidence>
<name>A0AA96F6L8_9FLAO</name>
<dbReference type="KEGG" id="fcj:RN605_04185"/>
<reference evidence="7 8" key="1">
    <citation type="submission" date="2023-09" db="EMBL/GenBank/DDBJ databases">
        <title>Flavobacterium sp. a novel bacteria isolate from Pepper rhizosphere.</title>
        <authorList>
            <person name="Peng Y."/>
            <person name="Lee J."/>
        </authorList>
    </citation>
    <scope>NUCLEOTIDE SEQUENCE [LARGE SCALE GENOMIC DNA]</scope>
    <source>
        <strain evidence="6">PMR2A8</strain>
        <strain evidence="7 8">PMTSA4</strain>
    </source>
</reference>
<dbReference type="GO" id="GO:0020037">
    <property type="term" value="F:heme binding"/>
    <property type="evidence" value="ECO:0007669"/>
    <property type="project" value="InterPro"/>
</dbReference>
<dbReference type="GO" id="GO:0009055">
    <property type="term" value="F:electron transfer activity"/>
    <property type="evidence" value="ECO:0007669"/>
    <property type="project" value="InterPro"/>
</dbReference>
<dbReference type="EMBL" id="CP134878">
    <property type="protein sequence ID" value="WNM18514.1"/>
    <property type="molecule type" value="Genomic_DNA"/>
</dbReference>
<keyword evidence="2 4" id="KW-0479">Metal-binding</keyword>
<dbReference type="Proteomes" id="UP001304515">
    <property type="component" value="Chromosome"/>
</dbReference>
<dbReference type="RefSeq" id="WP_313322482.1">
    <property type="nucleotide sequence ID" value="NZ_CP134878.1"/>
</dbReference>
<evidence type="ECO:0000259" key="5">
    <source>
        <dbReference type="PROSITE" id="PS51007"/>
    </source>
</evidence>
<keyword evidence="8" id="KW-1185">Reference proteome</keyword>
<evidence type="ECO:0000256" key="3">
    <source>
        <dbReference type="ARBA" id="ARBA00023004"/>
    </source>
</evidence>
<dbReference type="InterPro" id="IPR009056">
    <property type="entry name" value="Cyt_c-like_dom"/>
</dbReference>
<dbReference type="InterPro" id="IPR036909">
    <property type="entry name" value="Cyt_c-like_dom_sf"/>
</dbReference>
<sequence>MKPKKYLFILLLLSTLFLVYNFFIYTDSSAYGNVHLSEKAIRGENLWLKNNCNSCHQIYGLGGYLGPDLTNAYSFRKNDNYLKAMFNSGIKTMPKFDFNESEKEELLQFLKEIDQTGHYPSTNAKIKPNGWVEIQYKNDVHEN</sequence>
<evidence type="ECO:0000313" key="7">
    <source>
        <dbReference type="EMBL" id="WNM22565.1"/>
    </source>
</evidence>
<dbReference type="EMBL" id="CP134890">
    <property type="protein sequence ID" value="WNM22565.1"/>
    <property type="molecule type" value="Genomic_DNA"/>
</dbReference>
<dbReference type="AlphaFoldDB" id="A0AA96F6L8"/>
<accession>A0AA96ETP9</accession>
<accession>A0AA96F6L8</accession>
<dbReference type="Gene3D" id="1.10.760.10">
    <property type="entry name" value="Cytochrome c-like domain"/>
    <property type="match status" value="1"/>
</dbReference>
<protein>
    <submittedName>
        <fullName evidence="7">Cytochrome c</fullName>
    </submittedName>
</protein>
<organism evidence="7 8">
    <name type="scientific">Flavobacterium capsici</name>
    <dbReference type="NCBI Taxonomy" id="3075618"/>
    <lineage>
        <taxon>Bacteria</taxon>
        <taxon>Pseudomonadati</taxon>
        <taxon>Bacteroidota</taxon>
        <taxon>Flavobacteriia</taxon>
        <taxon>Flavobacteriales</taxon>
        <taxon>Flavobacteriaceae</taxon>
        <taxon>Flavobacterium</taxon>
    </lineage>
</organism>
<evidence type="ECO:0000256" key="1">
    <source>
        <dbReference type="ARBA" id="ARBA00022617"/>
    </source>
</evidence>